<dbReference type="SUPFAM" id="SSF56399">
    <property type="entry name" value="ADP-ribosylation"/>
    <property type="match status" value="1"/>
</dbReference>
<dbReference type="InterPro" id="IPR002110">
    <property type="entry name" value="Ankyrin_rpt"/>
</dbReference>
<keyword evidence="5" id="KW-0677">Repeat</keyword>
<feature type="repeat" description="ANK" evidence="9">
    <location>
        <begin position="1372"/>
        <end position="1404"/>
    </location>
</feature>
<feature type="compositionally biased region" description="Basic and acidic residues" evidence="11">
    <location>
        <begin position="38"/>
        <end position="47"/>
    </location>
</feature>
<evidence type="ECO:0000256" key="1">
    <source>
        <dbReference type="ARBA" id="ARBA00004123"/>
    </source>
</evidence>
<dbReference type="Pfam" id="PF05406">
    <property type="entry name" value="WGR"/>
    <property type="match status" value="1"/>
</dbReference>
<keyword evidence="2 10" id="KW-0328">Glycosyltransferase</keyword>
<evidence type="ECO:0000256" key="4">
    <source>
        <dbReference type="ARBA" id="ARBA00022695"/>
    </source>
</evidence>
<keyword evidence="6 10" id="KW-0520">NAD</keyword>
<keyword evidence="3 10" id="KW-0808">Transferase</keyword>
<dbReference type="InterPro" id="IPR036770">
    <property type="entry name" value="Ankyrin_rpt-contain_sf"/>
</dbReference>
<gene>
    <name evidence="15" type="ORF">J3Q64DRAFT_1677305</name>
</gene>
<evidence type="ECO:0000256" key="9">
    <source>
        <dbReference type="PROSITE-ProRule" id="PRU00023"/>
    </source>
</evidence>
<dbReference type="SUPFAM" id="SSF47587">
    <property type="entry name" value="Domain of poly(ADP-ribose) polymerase"/>
    <property type="match status" value="1"/>
</dbReference>
<dbReference type="Pfam" id="PF00644">
    <property type="entry name" value="PARP"/>
    <property type="match status" value="1"/>
</dbReference>
<dbReference type="SUPFAM" id="SSF142921">
    <property type="entry name" value="WGR domain-like"/>
    <property type="match status" value="1"/>
</dbReference>
<keyword evidence="8" id="KW-0539">Nucleus</keyword>
<dbReference type="SMART" id="SM00248">
    <property type="entry name" value="ANK"/>
    <property type="match status" value="29"/>
</dbReference>
<evidence type="ECO:0000259" key="12">
    <source>
        <dbReference type="PROSITE" id="PS51059"/>
    </source>
</evidence>
<dbReference type="PROSITE" id="PS51059">
    <property type="entry name" value="PARP_CATALYTIC"/>
    <property type="match status" value="1"/>
</dbReference>
<feature type="repeat" description="ANK" evidence="9">
    <location>
        <begin position="1806"/>
        <end position="1838"/>
    </location>
</feature>
<feature type="repeat" description="ANK" evidence="9">
    <location>
        <begin position="1580"/>
        <end position="1612"/>
    </location>
</feature>
<dbReference type="CDD" id="cd07997">
    <property type="entry name" value="WGR_PARP"/>
    <property type="match status" value="1"/>
</dbReference>
<accession>A0ABR3B0B8</accession>
<dbReference type="PROSITE" id="PS50297">
    <property type="entry name" value="ANK_REP_REGION"/>
    <property type="match status" value="8"/>
</dbReference>
<dbReference type="Pfam" id="PF02877">
    <property type="entry name" value="PARP_reg"/>
    <property type="match status" value="1"/>
</dbReference>
<dbReference type="InterPro" id="IPR036616">
    <property type="entry name" value="Poly(ADP-ribose)pol_reg_dom_sf"/>
</dbReference>
<evidence type="ECO:0000256" key="7">
    <source>
        <dbReference type="ARBA" id="ARBA00023043"/>
    </source>
</evidence>
<dbReference type="SMART" id="SM00773">
    <property type="entry name" value="WGR"/>
    <property type="match status" value="1"/>
</dbReference>
<dbReference type="Gene3D" id="1.20.142.10">
    <property type="entry name" value="Poly(ADP-ribose) polymerase, regulatory domain"/>
    <property type="match status" value="1"/>
</dbReference>
<dbReference type="Gene3D" id="3.90.228.10">
    <property type="match status" value="1"/>
</dbReference>
<evidence type="ECO:0000256" key="11">
    <source>
        <dbReference type="SAM" id="MobiDB-lite"/>
    </source>
</evidence>
<dbReference type="EMBL" id="JBCLYO010000008">
    <property type="protein sequence ID" value="KAL0086355.1"/>
    <property type="molecule type" value="Genomic_DNA"/>
</dbReference>
<dbReference type="PROSITE" id="PS51977">
    <property type="entry name" value="WGR"/>
    <property type="match status" value="1"/>
</dbReference>
<dbReference type="Proteomes" id="UP001448207">
    <property type="component" value="Unassembled WGS sequence"/>
</dbReference>
<feature type="compositionally biased region" description="Basic residues" evidence="11">
    <location>
        <begin position="13"/>
        <end position="31"/>
    </location>
</feature>
<dbReference type="PANTHER" id="PTHR24198:SF165">
    <property type="entry name" value="ANKYRIN REPEAT-CONTAINING PROTEIN-RELATED"/>
    <property type="match status" value="1"/>
</dbReference>
<feature type="repeat" description="ANK" evidence="9">
    <location>
        <begin position="475"/>
        <end position="507"/>
    </location>
</feature>
<dbReference type="InterPro" id="IPR004102">
    <property type="entry name" value="Poly(ADP-ribose)pol_reg_dom"/>
</dbReference>
<evidence type="ECO:0000256" key="6">
    <source>
        <dbReference type="ARBA" id="ARBA00023027"/>
    </source>
</evidence>
<keyword evidence="4" id="KW-0548">Nucleotidyltransferase</keyword>
<dbReference type="PROSITE" id="PS51060">
    <property type="entry name" value="PARP_ALPHA_HD"/>
    <property type="match status" value="1"/>
</dbReference>
<evidence type="ECO:0000259" key="14">
    <source>
        <dbReference type="PROSITE" id="PS51977"/>
    </source>
</evidence>
<feature type="repeat" description="ANK" evidence="9">
    <location>
        <begin position="1197"/>
        <end position="1235"/>
    </location>
</feature>
<dbReference type="EC" id="2.4.2.-" evidence="10"/>
<feature type="repeat" description="ANK" evidence="9">
    <location>
        <begin position="839"/>
        <end position="871"/>
    </location>
</feature>
<dbReference type="InterPro" id="IPR012317">
    <property type="entry name" value="Poly(ADP-ribose)pol_cat_dom"/>
</dbReference>
<evidence type="ECO:0000256" key="2">
    <source>
        <dbReference type="ARBA" id="ARBA00022676"/>
    </source>
</evidence>
<proteinExistence type="predicted"/>
<feature type="region of interest" description="Disordered" evidence="11">
    <location>
        <begin position="1"/>
        <end position="47"/>
    </location>
</feature>
<evidence type="ECO:0000313" key="15">
    <source>
        <dbReference type="EMBL" id="KAL0086355.1"/>
    </source>
</evidence>
<protein>
    <recommendedName>
        <fullName evidence="10">Poly [ADP-ribose] polymerase</fullName>
        <shortName evidence="10">PARP</shortName>
        <ecNumber evidence="10">2.4.2.-</ecNumber>
    </recommendedName>
</protein>
<dbReference type="PANTHER" id="PTHR24198">
    <property type="entry name" value="ANKYRIN REPEAT AND PROTEIN KINASE DOMAIN-CONTAINING PROTEIN"/>
    <property type="match status" value="1"/>
</dbReference>
<comment type="caution">
    <text evidence="15">The sequence shown here is derived from an EMBL/GenBank/DDBJ whole genome shotgun (WGS) entry which is preliminary data.</text>
</comment>
<evidence type="ECO:0000256" key="10">
    <source>
        <dbReference type="RuleBase" id="RU362114"/>
    </source>
</evidence>
<dbReference type="PROSITE" id="PS50088">
    <property type="entry name" value="ANK_REPEAT"/>
    <property type="match status" value="10"/>
</dbReference>
<keyword evidence="7 9" id="KW-0040">ANK repeat</keyword>
<sequence length="2669" mass="301445">MDSVEEDTEIKPPSKRSKVATGKKGRAKVTKKSVLQEMEAKKQRENRKETRAGLVNLLDGIIDSADHAKDCCMRCSVSAYSEAIKNNDEDELKKVIGAHDTIPHWEEEDCALQGDRVIAAAVLNGNLNLVHLIKNDNGGIRVKVPPKYMSYGENTGYIRKSTFGHAVRQVAESRGNRQGDAAFFRETDHIPLEVDFAKHMRRTSRFIEILPCLQKSSLMLKNETIGALEVAASEVWSEKGVYILVASGNYKAAGTLIKDTYDPSYYNHLHIDVLLSTKDQALANYRRPQIIKKLSNNFGLTPFQCSAINTSSKYIKEFFEALEPFERFVVDDLGRTVAHFAAASTTPACIEYLISVKYEMSAGDKSRLTPLLQAARYGRHKNIRPILEHISDSTLPSPDFANHSLLASKRRPLHYAAYYGHSETCKALIECGATVDVVESVTKCTPLLYAAERGHLECVRVLLENGANIESGNKFSKTALHLATISGHYKIVQFLLKEGADANAHDTSLNRPVHYAAAFGHLSVLKLLIVYGGADPTLENAWRRSPCSVANYKGHLSVVKHLLSRTDFPVSVDFKDEDGRTMLHHCVSETFESKIEVKQNSRKADILFMKNSNVNIQTTQEKLIRAGADLDKKSFENETPFGAAMFHKNHNMVKILIKSGAKYWSDTDRNGNNLFHYLLGFSAHIDGILDYQEEEKTRKKRLVNVINDIWKVVLRTNPTTEMLKDIIETPNNKGYTPFLYGVTTAVRIQRKRMDKEKKRVKELLTPQQYGYFGSQVPAQLEDSSTKKTVVFMFTFTTWLNIMTKILPVTKLNPNSTVQLPKDFKKNNPKSKPTDYPKETGYGALHLAATTQHAELIAFLFASGCDVNQRVKIDDTFGETSLSMGFFKKQNRSEYLPDNSLQTIEHAKKKFDFVLPDFDTILDTFVSIYVENGANPCIAEENGLTVLMKAAKLLNGPVISTLCGASTVTSDNIDQKDKSGRTALMHALDSIKGTVERNSRDFSLSPFIKLLSAGANINAEHPNKDTVLMQTIRVGNVYLFDAIIQNSQHSINWNIENDEKETALHVAFKGASSDIIHKCVEFALPFLSRDPSCASAFDNKGVSPLKLAVRSGNEHVVAAMLKCEVDANVLPGQTGPLIEAIKNRHIKITRYLLDYGSQVNQEDEYGNYPIHYAVDTEKFHLVQYLLDCGANVMATNKRGQTPLHLAIEKAKSQTNASFKVETMLVKAGADINAKDILGRTPLHIAFTGLNVIPNMKEVILIAKKVQNIIKKNDYENKKKVTLEEFLTKYGDESSSINEWLKKGQKMSIAQEEAKIEKEKDDFEFTEEEKSALEMYIGFFWEKEVGPSMRSDPVDIIKFICTSENTEYDVPDVFGRTALHYAACTGSFSCTSFLLKKNVNVNAADNDGNGPLQLSLGYGHVDYSSMLCSEGADTSRDMILPDTDSVSTFHYSLSKAIMNMTYIIMDHGVKFLGKCNVVNYHGKFHLAEVLLRSADDETITSSTTTENKNLWHIITDFKPFDDEVWSEYYPEFLSRIETLNISAHIDANGCSPAHYAAKNSQFDLLKSLIDSKLCQIGVLDNSGSSELWYAVSSNATECVKILLEAGASVSHVTSEEKKSIVLLATEYKNTEVLQLLLNAGAATDSDFGFKRRNAVSAACFDDNADALKLLIEAKADLNQPSTVYIGDSLTMYTETPPLFFASSFMDSKIFDMLLKAGADPNAFERSFKKDKNTISSLFIYLSDKNKTDKLHLLLNHKVDLNVKVPGSSRSIFYTYFFEKRKSKNEDHTIYEHMLHYSSVDINTIDEITGETPLEAAIRENDPILIERLLEVHADPNIESCKKNLEDRSDIYEDKVNAVFHTVLQNRMSLLKVICEKTTVPIDWFARDSQGMTVVARLIAGSHGYSYDNIHILTYISRSVGIFYLCTHIYICLFLGHSSASHAQARFSNKTYDLLADKGVTVAFEDAPSEEAPSEAETMMEIDSSIPSQAIEKDADAERKLLQAKLDASKEDKMEEDKKPAEVDPLSNLKNVGFVVYENDEPLDIMIMKVEIFSNNYSRNMFYKMSIIYNKLVDVYILWTRWGGFGEDGMHQKTPFLTKEEAVTEFKALFRAKTGNYWEDRLSNFVPKPARFMLIPTKNHTNDDILTEFDFRKTDAKSELPDNLRNTMQLFCDFSYLQVAYRRVKIDIPIGQVPQKIIDDSREILKKIETVLTDFKEKRSKMQTHEQHVAQKLVNHELIKLSSAYYQLLPLNNSQSSSIQPILSHNALSTEMSRSNDLFYLNFAANLTLAAKHNAFITHPIDYVYKTLGCSLDEITKDGSAASEYTIIREYMKSTAKQEDYEISHLFSVNRFVEQGRFKPFENNKNRKLLWHGSNTSNFMGILKQGLRCQPQTTDHNGAQYGNGIYFGDMFCKSISYSGNNTGFENKAYKLLLLCEVALGEECEMDYYRPENYSEEKGHMSIKGLGEEFPNPENGIFDKNGLQVPLGPIIFKKSETYHHLKYNEYVVRNEAQVKIRYLVLVRKNSHCSLCQYQAGSASIKPLDEYELKDYNLFDFNDYERQLLQVYLTLNNITPKNIFDEGLNQYIAEKKYLKSWQTPLDLTRKSKVCRKCSHYITSKILADNIRSEHQNLPDKIRKNPQCKYGKSCYNQADLKHSKKFQHWGEEPVVVASS</sequence>
<evidence type="ECO:0000256" key="5">
    <source>
        <dbReference type="ARBA" id="ARBA00022737"/>
    </source>
</evidence>
<dbReference type="SUPFAM" id="SSF48403">
    <property type="entry name" value="Ankyrin repeat"/>
    <property type="match status" value="6"/>
</dbReference>
<feature type="repeat" description="ANK" evidence="9">
    <location>
        <begin position="1131"/>
        <end position="1163"/>
    </location>
</feature>
<feature type="repeat" description="ANK" evidence="9">
    <location>
        <begin position="1164"/>
        <end position="1196"/>
    </location>
</feature>
<dbReference type="InterPro" id="IPR036930">
    <property type="entry name" value="WGR_dom_sf"/>
</dbReference>
<evidence type="ECO:0000313" key="16">
    <source>
        <dbReference type="Proteomes" id="UP001448207"/>
    </source>
</evidence>
<dbReference type="Pfam" id="PF12796">
    <property type="entry name" value="Ank_2"/>
    <property type="match status" value="5"/>
</dbReference>
<feature type="repeat" description="ANK" evidence="9">
    <location>
        <begin position="442"/>
        <end position="474"/>
    </location>
</feature>
<reference evidence="15 16" key="1">
    <citation type="submission" date="2024-04" db="EMBL/GenBank/DDBJ databases">
        <title>Symmetric and asymmetric DNA N6-adenine methylation regulates different biological responses in Mucorales.</title>
        <authorList>
            <consortium name="Lawrence Berkeley National Laboratory"/>
            <person name="Lax C."/>
            <person name="Mondo S.J."/>
            <person name="Osorio-Concepcion M."/>
            <person name="Muszewska A."/>
            <person name="Corrochano-Luque M."/>
            <person name="Gutierrez G."/>
            <person name="Riley R."/>
            <person name="Lipzen A."/>
            <person name="Guo J."/>
            <person name="Hundley H."/>
            <person name="Amirebrahimi M."/>
            <person name="Ng V."/>
            <person name="Lorenzo-Gutierrez D."/>
            <person name="Binder U."/>
            <person name="Yang J."/>
            <person name="Song Y."/>
            <person name="Canovas D."/>
            <person name="Navarro E."/>
            <person name="Freitag M."/>
            <person name="Gabaldon T."/>
            <person name="Grigoriev I.V."/>
            <person name="Corrochano L.M."/>
            <person name="Nicolas F.E."/>
            <person name="Garre V."/>
        </authorList>
    </citation>
    <scope>NUCLEOTIDE SEQUENCE [LARGE SCALE GENOMIC DNA]</scope>
    <source>
        <strain evidence="15 16">L51</strain>
    </source>
</reference>
<feature type="domain" description="PARP alpha-helical" evidence="13">
    <location>
        <begin position="2154"/>
        <end position="2286"/>
    </location>
</feature>
<feature type="repeat" description="ANK" evidence="9">
    <location>
        <begin position="408"/>
        <end position="440"/>
    </location>
</feature>
<evidence type="ECO:0000256" key="3">
    <source>
        <dbReference type="ARBA" id="ARBA00022679"/>
    </source>
</evidence>
<dbReference type="InterPro" id="IPR008893">
    <property type="entry name" value="WGR_domain"/>
</dbReference>
<keyword evidence="16" id="KW-1185">Reference proteome</keyword>
<feature type="domain" description="PARP catalytic" evidence="12">
    <location>
        <begin position="2296"/>
        <end position="2527"/>
    </location>
</feature>
<evidence type="ECO:0000259" key="13">
    <source>
        <dbReference type="PROSITE" id="PS51060"/>
    </source>
</evidence>
<feature type="domain" description="WGR" evidence="14">
    <location>
        <begin position="2030"/>
        <end position="2129"/>
    </location>
</feature>
<name>A0ABR3B0B8_PHYBL</name>
<comment type="subcellular location">
    <subcellularLocation>
        <location evidence="1">Nucleus</location>
    </subcellularLocation>
</comment>
<organism evidence="15 16">
    <name type="scientific">Phycomyces blakesleeanus</name>
    <dbReference type="NCBI Taxonomy" id="4837"/>
    <lineage>
        <taxon>Eukaryota</taxon>
        <taxon>Fungi</taxon>
        <taxon>Fungi incertae sedis</taxon>
        <taxon>Mucoromycota</taxon>
        <taxon>Mucoromycotina</taxon>
        <taxon>Mucoromycetes</taxon>
        <taxon>Mucorales</taxon>
        <taxon>Phycomycetaceae</taxon>
        <taxon>Phycomyces</taxon>
    </lineage>
</organism>
<dbReference type="Gene3D" id="1.25.40.20">
    <property type="entry name" value="Ankyrin repeat-containing domain"/>
    <property type="match status" value="8"/>
</dbReference>
<evidence type="ECO:0000256" key="8">
    <source>
        <dbReference type="ARBA" id="ARBA00023242"/>
    </source>
</evidence>